<evidence type="ECO:0000313" key="1">
    <source>
        <dbReference type="EMBL" id="KAJ0964808.1"/>
    </source>
</evidence>
<name>A0A9D5C240_9LILI</name>
<dbReference type="InterPro" id="IPR043459">
    <property type="entry name" value="NFD6/NOXY2-like"/>
</dbReference>
<dbReference type="PANTHER" id="PTHR33156:SF39">
    <property type="entry name" value="PROTEIN NONRESPONDING TO OXYLIPINS 2, MITOCHONDRIAL"/>
    <property type="match status" value="1"/>
</dbReference>
<proteinExistence type="predicted"/>
<sequence length="119" mass="13149">MASRFRSISRPALSFINHSARSSGRPLFPNALSRPSTAFQRVPRELGSLMSLLPLHSAVSSARLTSRLGFDSARSLYQEQSLHPSIEHCFASKRSLHQPRVPSILFLYLTSVLVLSGSN</sequence>
<organism evidence="1 2">
    <name type="scientific">Dioscorea zingiberensis</name>
    <dbReference type="NCBI Taxonomy" id="325984"/>
    <lineage>
        <taxon>Eukaryota</taxon>
        <taxon>Viridiplantae</taxon>
        <taxon>Streptophyta</taxon>
        <taxon>Embryophyta</taxon>
        <taxon>Tracheophyta</taxon>
        <taxon>Spermatophyta</taxon>
        <taxon>Magnoliopsida</taxon>
        <taxon>Liliopsida</taxon>
        <taxon>Dioscoreales</taxon>
        <taxon>Dioscoreaceae</taxon>
        <taxon>Dioscorea</taxon>
    </lineage>
</organism>
<keyword evidence="2" id="KW-1185">Reference proteome</keyword>
<evidence type="ECO:0000313" key="2">
    <source>
        <dbReference type="Proteomes" id="UP001085076"/>
    </source>
</evidence>
<dbReference type="Proteomes" id="UP001085076">
    <property type="component" value="Miscellaneous, Linkage group lg08"/>
</dbReference>
<reference evidence="1" key="1">
    <citation type="submission" date="2021-03" db="EMBL/GenBank/DDBJ databases">
        <authorList>
            <person name="Li Z."/>
            <person name="Yang C."/>
        </authorList>
    </citation>
    <scope>NUCLEOTIDE SEQUENCE</scope>
    <source>
        <strain evidence="1">Dzin_1.0</strain>
        <tissue evidence="1">Leaf</tissue>
    </source>
</reference>
<dbReference type="AlphaFoldDB" id="A0A9D5C240"/>
<gene>
    <name evidence="1" type="ORF">J5N97_025946</name>
</gene>
<dbReference type="OrthoDB" id="1937908at2759"/>
<reference evidence="1" key="2">
    <citation type="journal article" date="2022" name="Hortic Res">
        <title>The genome of Dioscorea zingiberensis sheds light on the biosynthesis, origin and evolution of the medicinally important diosgenin saponins.</title>
        <authorList>
            <person name="Li Y."/>
            <person name="Tan C."/>
            <person name="Li Z."/>
            <person name="Guo J."/>
            <person name="Li S."/>
            <person name="Chen X."/>
            <person name="Wang C."/>
            <person name="Dai X."/>
            <person name="Yang H."/>
            <person name="Song W."/>
            <person name="Hou L."/>
            <person name="Xu J."/>
            <person name="Tong Z."/>
            <person name="Xu A."/>
            <person name="Yuan X."/>
            <person name="Wang W."/>
            <person name="Yang Q."/>
            <person name="Chen L."/>
            <person name="Sun Z."/>
            <person name="Wang K."/>
            <person name="Pan B."/>
            <person name="Chen J."/>
            <person name="Bao Y."/>
            <person name="Liu F."/>
            <person name="Qi X."/>
            <person name="Gang D.R."/>
            <person name="Wen J."/>
            <person name="Li J."/>
        </authorList>
    </citation>
    <scope>NUCLEOTIDE SEQUENCE</scope>
    <source>
        <strain evidence="1">Dzin_1.0</strain>
    </source>
</reference>
<dbReference type="EMBL" id="JAGGNH010000008">
    <property type="protein sequence ID" value="KAJ0964808.1"/>
    <property type="molecule type" value="Genomic_DNA"/>
</dbReference>
<dbReference type="PANTHER" id="PTHR33156">
    <property type="entry name" value="OS02G0230000 PROTEIN"/>
    <property type="match status" value="1"/>
</dbReference>
<protein>
    <submittedName>
        <fullName evidence="1">Uncharacterized protein</fullName>
    </submittedName>
</protein>
<comment type="caution">
    <text evidence="1">The sequence shown here is derived from an EMBL/GenBank/DDBJ whole genome shotgun (WGS) entry which is preliminary data.</text>
</comment>
<accession>A0A9D5C240</accession>